<comment type="caution">
    <text evidence="3">The sequence shown here is derived from an EMBL/GenBank/DDBJ whole genome shotgun (WGS) entry which is preliminary data.</text>
</comment>
<dbReference type="Proteomes" id="UP001630127">
    <property type="component" value="Unassembled WGS sequence"/>
</dbReference>
<dbReference type="AlphaFoldDB" id="A0ABD2XTJ0"/>
<keyword evidence="1" id="KW-0175">Coiled coil</keyword>
<evidence type="ECO:0000256" key="1">
    <source>
        <dbReference type="SAM" id="Coils"/>
    </source>
</evidence>
<sequence length="214" mass="23519">MRTRSAKRKTSAAEFLASPLPGTAATTPGSPTIKATSESPKEFEFNFNTTKPTSSSYMKMKANNNGKGRAEAAAASSMFMQLTGGGGFSHSPLKTISDLKELASSRLDSIKRQLDRSQSEILKDIEASQSRLQKRLKIQTQACQQVIDEAEREYKKMFDRISETGEAMKASYTELLVEAQSSASRLCKTSIPEIAKSFEKSINSIRHRYGISST</sequence>
<dbReference type="PANTHER" id="PTHR37371:SF1">
    <property type="entry name" value="KINESIN-LIKE PROTEIN"/>
    <property type="match status" value="1"/>
</dbReference>
<dbReference type="EMBL" id="JBJUIK010000017">
    <property type="protein sequence ID" value="KAL3497971.1"/>
    <property type="molecule type" value="Genomic_DNA"/>
</dbReference>
<feature type="coiled-coil region" evidence="1">
    <location>
        <begin position="100"/>
        <end position="167"/>
    </location>
</feature>
<proteinExistence type="predicted"/>
<protein>
    <submittedName>
        <fullName evidence="3">Uncharacterized protein</fullName>
    </submittedName>
</protein>
<keyword evidence="4" id="KW-1185">Reference proteome</keyword>
<reference evidence="3 4" key="1">
    <citation type="submission" date="2024-11" db="EMBL/GenBank/DDBJ databases">
        <title>A near-complete genome assembly of Cinchona calisaya.</title>
        <authorList>
            <person name="Lian D.C."/>
            <person name="Zhao X.W."/>
            <person name="Wei L."/>
        </authorList>
    </citation>
    <scope>NUCLEOTIDE SEQUENCE [LARGE SCALE GENOMIC DNA]</scope>
    <source>
        <tissue evidence="3">Nenye</tissue>
    </source>
</reference>
<evidence type="ECO:0000313" key="4">
    <source>
        <dbReference type="Proteomes" id="UP001630127"/>
    </source>
</evidence>
<name>A0ABD2XTJ0_9GENT</name>
<feature type="compositionally biased region" description="Basic residues" evidence="2">
    <location>
        <begin position="1"/>
        <end position="10"/>
    </location>
</feature>
<accession>A0ABD2XTJ0</accession>
<evidence type="ECO:0000256" key="2">
    <source>
        <dbReference type="SAM" id="MobiDB-lite"/>
    </source>
</evidence>
<evidence type="ECO:0000313" key="3">
    <source>
        <dbReference type="EMBL" id="KAL3497971.1"/>
    </source>
</evidence>
<dbReference type="PANTHER" id="PTHR37371">
    <property type="entry name" value="OS08G0180400 PROTEIN"/>
    <property type="match status" value="1"/>
</dbReference>
<feature type="region of interest" description="Disordered" evidence="2">
    <location>
        <begin position="1"/>
        <end position="40"/>
    </location>
</feature>
<gene>
    <name evidence="3" type="ORF">ACH5RR_040703</name>
</gene>
<organism evidence="3 4">
    <name type="scientific">Cinchona calisaya</name>
    <dbReference type="NCBI Taxonomy" id="153742"/>
    <lineage>
        <taxon>Eukaryota</taxon>
        <taxon>Viridiplantae</taxon>
        <taxon>Streptophyta</taxon>
        <taxon>Embryophyta</taxon>
        <taxon>Tracheophyta</taxon>
        <taxon>Spermatophyta</taxon>
        <taxon>Magnoliopsida</taxon>
        <taxon>eudicotyledons</taxon>
        <taxon>Gunneridae</taxon>
        <taxon>Pentapetalae</taxon>
        <taxon>asterids</taxon>
        <taxon>lamiids</taxon>
        <taxon>Gentianales</taxon>
        <taxon>Rubiaceae</taxon>
        <taxon>Cinchonoideae</taxon>
        <taxon>Cinchoneae</taxon>
        <taxon>Cinchona</taxon>
    </lineage>
</organism>
<feature type="compositionally biased region" description="Low complexity" evidence="2">
    <location>
        <begin position="16"/>
        <end position="32"/>
    </location>
</feature>